<dbReference type="AlphaFoldDB" id="A0A2P7QKA8"/>
<dbReference type="OrthoDB" id="7472092at2"/>
<organism evidence="3 4">
    <name type="scientific">Allosphingosinicella deserti</name>
    <dbReference type="NCBI Taxonomy" id="2116704"/>
    <lineage>
        <taxon>Bacteria</taxon>
        <taxon>Pseudomonadati</taxon>
        <taxon>Pseudomonadota</taxon>
        <taxon>Alphaproteobacteria</taxon>
        <taxon>Sphingomonadales</taxon>
        <taxon>Sphingomonadaceae</taxon>
        <taxon>Allosphingosinicella</taxon>
    </lineage>
</organism>
<feature type="chain" id="PRO_5015189401" description="C-type lysozyme inhibitor domain-containing protein" evidence="2">
    <location>
        <begin position="23"/>
        <end position="126"/>
    </location>
</feature>
<dbReference type="EMBL" id="PXYI01000006">
    <property type="protein sequence ID" value="PSJ38370.1"/>
    <property type="molecule type" value="Genomic_DNA"/>
</dbReference>
<protein>
    <recommendedName>
        <fullName evidence="5">C-type lysozyme inhibitor domain-containing protein</fullName>
    </recommendedName>
</protein>
<sequence length="126" mass="13209">MNKTPFLAAVSCAAFLTLGACNSEPETIVSGPADPQAEALKNAPPVEAPPMIQASRTFRCKDNSLVYVDFYTNNTARARTEKDGAPTVLNTEGGKPPYTGEGWSVSDNAKEVTLTAPGKGSQSCKA</sequence>
<feature type="signal peptide" evidence="2">
    <location>
        <begin position="1"/>
        <end position="22"/>
    </location>
</feature>
<name>A0A2P7QKA8_9SPHN</name>
<dbReference type="PROSITE" id="PS51257">
    <property type="entry name" value="PROKAR_LIPOPROTEIN"/>
    <property type="match status" value="1"/>
</dbReference>
<proteinExistence type="predicted"/>
<evidence type="ECO:0008006" key="5">
    <source>
        <dbReference type="Google" id="ProtNLM"/>
    </source>
</evidence>
<reference evidence="3 4" key="1">
    <citation type="submission" date="2018-03" db="EMBL/GenBank/DDBJ databases">
        <title>The draft genome of Sphingosinicella sp. GL-C-18.</title>
        <authorList>
            <person name="Liu L."/>
            <person name="Li L."/>
            <person name="Liang L."/>
            <person name="Zhang X."/>
            <person name="Wang T."/>
        </authorList>
    </citation>
    <scope>NUCLEOTIDE SEQUENCE [LARGE SCALE GENOMIC DNA]</scope>
    <source>
        <strain evidence="3 4">GL-C-18</strain>
    </source>
</reference>
<evidence type="ECO:0000313" key="3">
    <source>
        <dbReference type="EMBL" id="PSJ38370.1"/>
    </source>
</evidence>
<accession>A0A2P7QKA8</accession>
<keyword evidence="4" id="KW-1185">Reference proteome</keyword>
<gene>
    <name evidence="3" type="ORF">C7I55_18120</name>
</gene>
<keyword evidence="2" id="KW-0732">Signal</keyword>
<dbReference type="Proteomes" id="UP000241167">
    <property type="component" value="Unassembled WGS sequence"/>
</dbReference>
<evidence type="ECO:0000313" key="4">
    <source>
        <dbReference type="Proteomes" id="UP000241167"/>
    </source>
</evidence>
<evidence type="ECO:0000256" key="2">
    <source>
        <dbReference type="SAM" id="SignalP"/>
    </source>
</evidence>
<comment type="caution">
    <text evidence="3">The sequence shown here is derived from an EMBL/GenBank/DDBJ whole genome shotgun (WGS) entry which is preliminary data.</text>
</comment>
<evidence type="ECO:0000256" key="1">
    <source>
        <dbReference type="SAM" id="MobiDB-lite"/>
    </source>
</evidence>
<feature type="region of interest" description="Disordered" evidence="1">
    <location>
        <begin position="82"/>
        <end position="107"/>
    </location>
</feature>
<dbReference type="RefSeq" id="WP_106514437.1">
    <property type="nucleotide sequence ID" value="NZ_PXYI01000006.1"/>
</dbReference>